<dbReference type="Proteomes" id="UP000789901">
    <property type="component" value="Unassembled WGS sequence"/>
</dbReference>
<evidence type="ECO:0000313" key="3">
    <source>
        <dbReference type="Proteomes" id="UP000789901"/>
    </source>
</evidence>
<feature type="compositionally biased region" description="Basic and acidic residues" evidence="1">
    <location>
        <begin position="13"/>
        <end position="28"/>
    </location>
</feature>
<sequence length="58" mass="6890">EVEEKIRKYEIQNERKRSRKETIEERITVNRNSSKRKSKDGCRRKSGTPCVPDIKISV</sequence>
<reference evidence="2 3" key="1">
    <citation type="submission" date="2021-06" db="EMBL/GenBank/DDBJ databases">
        <authorList>
            <person name="Kallberg Y."/>
            <person name="Tangrot J."/>
            <person name="Rosling A."/>
        </authorList>
    </citation>
    <scope>NUCLEOTIDE SEQUENCE [LARGE SCALE GENOMIC DNA]</scope>
    <source>
        <strain evidence="2 3">120-4 pot B 10/14</strain>
    </source>
</reference>
<keyword evidence="3" id="KW-1185">Reference proteome</keyword>
<proteinExistence type="predicted"/>
<gene>
    <name evidence="2" type="ORF">GMARGA_LOCUS37993</name>
</gene>
<comment type="caution">
    <text evidence="2">The sequence shown here is derived from an EMBL/GenBank/DDBJ whole genome shotgun (WGS) entry which is preliminary data.</text>
</comment>
<evidence type="ECO:0000313" key="2">
    <source>
        <dbReference type="EMBL" id="CAG8846088.1"/>
    </source>
</evidence>
<feature type="region of interest" description="Disordered" evidence="1">
    <location>
        <begin position="13"/>
        <end position="58"/>
    </location>
</feature>
<feature type="non-terminal residue" evidence="2">
    <location>
        <position position="1"/>
    </location>
</feature>
<evidence type="ECO:0000256" key="1">
    <source>
        <dbReference type="SAM" id="MobiDB-lite"/>
    </source>
</evidence>
<accession>A0ABN7X270</accession>
<name>A0ABN7X270_GIGMA</name>
<organism evidence="2 3">
    <name type="scientific">Gigaspora margarita</name>
    <dbReference type="NCBI Taxonomy" id="4874"/>
    <lineage>
        <taxon>Eukaryota</taxon>
        <taxon>Fungi</taxon>
        <taxon>Fungi incertae sedis</taxon>
        <taxon>Mucoromycota</taxon>
        <taxon>Glomeromycotina</taxon>
        <taxon>Glomeromycetes</taxon>
        <taxon>Diversisporales</taxon>
        <taxon>Gigasporaceae</taxon>
        <taxon>Gigaspora</taxon>
    </lineage>
</organism>
<feature type="compositionally biased region" description="Basic residues" evidence="1">
    <location>
        <begin position="33"/>
        <end position="46"/>
    </location>
</feature>
<dbReference type="EMBL" id="CAJVQB010082108">
    <property type="protein sequence ID" value="CAG8846088.1"/>
    <property type="molecule type" value="Genomic_DNA"/>
</dbReference>
<protein>
    <submittedName>
        <fullName evidence="2">7403_t:CDS:1</fullName>
    </submittedName>
</protein>